<feature type="region of interest" description="Disordered" evidence="1">
    <location>
        <begin position="24"/>
        <end position="58"/>
    </location>
</feature>
<feature type="domain" description="DUF58" evidence="2">
    <location>
        <begin position="46"/>
        <end position="259"/>
    </location>
</feature>
<dbReference type="EMBL" id="CP031165">
    <property type="protein sequence ID" value="AXV09609.1"/>
    <property type="molecule type" value="Genomic_DNA"/>
</dbReference>
<dbReference type="PANTHER" id="PTHR33608">
    <property type="entry name" value="BLL2464 PROTEIN"/>
    <property type="match status" value="1"/>
</dbReference>
<dbReference type="RefSeq" id="WP_164710983.1">
    <property type="nucleotide sequence ID" value="NZ_CAXIBR010000107.1"/>
</dbReference>
<proteinExistence type="predicted"/>
<evidence type="ECO:0000313" key="4">
    <source>
        <dbReference type="Proteomes" id="UP000264006"/>
    </source>
</evidence>
<gene>
    <name evidence="3" type="ORF">DVS28_a4952</name>
</gene>
<dbReference type="AlphaFoldDB" id="A0A346Y562"/>
<accession>A0A346Y562</accession>
<organism evidence="3 4">
    <name type="scientific">Euzebya pacifica</name>
    <dbReference type="NCBI Taxonomy" id="1608957"/>
    <lineage>
        <taxon>Bacteria</taxon>
        <taxon>Bacillati</taxon>
        <taxon>Actinomycetota</taxon>
        <taxon>Nitriliruptoria</taxon>
        <taxon>Euzebyales</taxon>
    </lineage>
</organism>
<name>A0A346Y562_9ACTN</name>
<reference evidence="3 4" key="1">
    <citation type="submission" date="2018-09" db="EMBL/GenBank/DDBJ databases">
        <title>Complete genome sequence of Euzebya sp. DY32-46 isolated from seawater of Pacific Ocean.</title>
        <authorList>
            <person name="Xu L."/>
            <person name="Wu Y.-H."/>
            <person name="Xu X.-W."/>
        </authorList>
    </citation>
    <scope>NUCLEOTIDE SEQUENCE [LARGE SCALE GENOMIC DNA]</scope>
    <source>
        <strain evidence="3 4">DY32-46</strain>
    </source>
</reference>
<evidence type="ECO:0000313" key="3">
    <source>
        <dbReference type="EMBL" id="AXV09609.1"/>
    </source>
</evidence>
<dbReference type="InterPro" id="IPR002881">
    <property type="entry name" value="DUF58"/>
</dbReference>
<evidence type="ECO:0000259" key="2">
    <source>
        <dbReference type="Pfam" id="PF01882"/>
    </source>
</evidence>
<protein>
    <recommendedName>
        <fullName evidence="2">DUF58 domain-containing protein</fullName>
    </recommendedName>
</protein>
<keyword evidence="4" id="KW-1185">Reference proteome</keyword>
<dbReference type="KEGG" id="euz:DVS28_a4952"/>
<evidence type="ECO:0000256" key="1">
    <source>
        <dbReference type="SAM" id="MobiDB-lite"/>
    </source>
</evidence>
<dbReference type="Pfam" id="PF01882">
    <property type="entry name" value="DUF58"/>
    <property type="match status" value="1"/>
</dbReference>
<dbReference type="Proteomes" id="UP000264006">
    <property type="component" value="Chromosome"/>
</dbReference>
<sequence>MPAALLQPAELEALRRLQLRARRRVATGGSGQHRARGHGSSLDFDDYRPYQPGDDPRRVDHHAHQRLGRLLVKLFEAEDEVGLQVVVDTSASMAFGDKATVACRLAAALAVTAVLGGDRVRLVTTDGADAVGPWQRGRPAVGATLARLTDVRDRLVATPPVPADAQRLEAEDPALAALRRCLPASGRGPVVLIGDLLTPGWADVVRLLGAGRAGGALVHVVGRDDLDPWLDDDPRLVDADRGTEVDGAATAAARRRFVERRDAWLDGVDATAGAAGVTCLRVVDDLPVEAQILTLPRSGVVG</sequence>
<dbReference type="PANTHER" id="PTHR33608:SF7">
    <property type="entry name" value="DUF58 DOMAIN-CONTAINING PROTEIN"/>
    <property type="match status" value="1"/>
</dbReference>